<name>A0A4Y9ZPL5_9AGAM</name>
<evidence type="ECO:0008006" key="3">
    <source>
        <dbReference type="Google" id="ProtNLM"/>
    </source>
</evidence>
<protein>
    <recommendedName>
        <fullName evidence="3">Reverse transcriptase Ty1/copia-type domain-containing protein</fullName>
    </recommendedName>
</protein>
<dbReference type="OrthoDB" id="3344688at2759"/>
<dbReference type="AlphaFoldDB" id="A0A4Y9ZPL5"/>
<reference evidence="1 2" key="1">
    <citation type="submission" date="2019-02" db="EMBL/GenBank/DDBJ databases">
        <title>Genome sequencing of the rare red list fungi Hericium alpestre (H. flagellum).</title>
        <authorList>
            <person name="Buettner E."/>
            <person name="Kellner H."/>
        </authorList>
    </citation>
    <scope>NUCLEOTIDE SEQUENCE [LARGE SCALE GENOMIC DNA]</scope>
    <source>
        <strain evidence="1 2">DSM 108284</strain>
    </source>
</reference>
<proteinExistence type="predicted"/>
<dbReference type="PANTHER" id="PTHR11439:SF483">
    <property type="entry name" value="PEPTIDE SYNTHASE GLIP-LIKE, PUTATIVE (AFU_ORTHOLOGUE AFUA_3G12920)-RELATED"/>
    <property type="match status" value="1"/>
</dbReference>
<keyword evidence="2" id="KW-1185">Reference proteome</keyword>
<dbReference type="Proteomes" id="UP000298061">
    <property type="component" value="Unassembled WGS sequence"/>
</dbReference>
<gene>
    <name evidence="1" type="ORF">EWM64_g7165</name>
</gene>
<evidence type="ECO:0000313" key="1">
    <source>
        <dbReference type="EMBL" id="TFY76846.1"/>
    </source>
</evidence>
<dbReference type="EMBL" id="SFCI01001072">
    <property type="protein sequence ID" value="TFY76846.1"/>
    <property type="molecule type" value="Genomic_DNA"/>
</dbReference>
<evidence type="ECO:0000313" key="2">
    <source>
        <dbReference type="Proteomes" id="UP000298061"/>
    </source>
</evidence>
<sequence length="315" mass="34162">MTRVKSELRSHFDIVELGPVSWLVGLAVTHDRAARTVTVSQTALVNSVITQFGLQDAHLVSTPFDPNVHLTHADCPSDNSSHAKMTSVPYRELIGSLMYLAIGTRPDIAHAVQHLSQFNANPGHNHWHGTKHVALYLKGTRTLGLVLRGLQPLALSGFTDTSFGGQPGPAGARRSVSSFVFTLGSGAISWSSKHQPVTALSTCKSEYATAAHTARKALWLCNVLTLLDFTPSGAVPIACNNQSAICLTQEQSSHSRSKYFELDHHFLRDRIALGHISVHYIPTHEMTADILTKSLSCTPHVKFRSALSLAPPAAR</sequence>
<dbReference type="PANTHER" id="PTHR11439">
    <property type="entry name" value="GAG-POL-RELATED RETROTRANSPOSON"/>
    <property type="match status" value="1"/>
</dbReference>
<organism evidence="1 2">
    <name type="scientific">Hericium alpestre</name>
    <dbReference type="NCBI Taxonomy" id="135208"/>
    <lineage>
        <taxon>Eukaryota</taxon>
        <taxon>Fungi</taxon>
        <taxon>Dikarya</taxon>
        <taxon>Basidiomycota</taxon>
        <taxon>Agaricomycotina</taxon>
        <taxon>Agaricomycetes</taxon>
        <taxon>Russulales</taxon>
        <taxon>Hericiaceae</taxon>
        <taxon>Hericium</taxon>
    </lineage>
</organism>
<comment type="caution">
    <text evidence="1">The sequence shown here is derived from an EMBL/GenBank/DDBJ whole genome shotgun (WGS) entry which is preliminary data.</text>
</comment>
<dbReference type="STRING" id="135208.A0A4Y9ZPL5"/>
<accession>A0A4Y9ZPL5</accession>
<dbReference type="CDD" id="cd09272">
    <property type="entry name" value="RNase_HI_RT_Ty1"/>
    <property type="match status" value="1"/>
</dbReference>